<gene>
    <name evidence="1" type="ORF">BDY19DRAFT_923181</name>
</gene>
<keyword evidence="2" id="KW-1185">Reference proteome</keyword>
<evidence type="ECO:0000313" key="1">
    <source>
        <dbReference type="EMBL" id="KAI0093298.1"/>
    </source>
</evidence>
<evidence type="ECO:0000313" key="2">
    <source>
        <dbReference type="Proteomes" id="UP001055072"/>
    </source>
</evidence>
<dbReference type="Proteomes" id="UP001055072">
    <property type="component" value="Unassembled WGS sequence"/>
</dbReference>
<proteinExistence type="predicted"/>
<reference evidence="1" key="1">
    <citation type="journal article" date="2021" name="Environ. Microbiol.">
        <title>Gene family expansions and transcriptome signatures uncover fungal adaptations to wood decay.</title>
        <authorList>
            <person name="Hage H."/>
            <person name="Miyauchi S."/>
            <person name="Viragh M."/>
            <person name="Drula E."/>
            <person name="Min B."/>
            <person name="Chaduli D."/>
            <person name="Navarro D."/>
            <person name="Favel A."/>
            <person name="Norest M."/>
            <person name="Lesage-Meessen L."/>
            <person name="Balint B."/>
            <person name="Merenyi Z."/>
            <person name="de Eugenio L."/>
            <person name="Morin E."/>
            <person name="Martinez A.T."/>
            <person name="Baldrian P."/>
            <person name="Stursova M."/>
            <person name="Martinez M.J."/>
            <person name="Novotny C."/>
            <person name="Magnuson J.K."/>
            <person name="Spatafora J.W."/>
            <person name="Maurice S."/>
            <person name="Pangilinan J."/>
            <person name="Andreopoulos W."/>
            <person name="LaButti K."/>
            <person name="Hundley H."/>
            <person name="Na H."/>
            <person name="Kuo A."/>
            <person name="Barry K."/>
            <person name="Lipzen A."/>
            <person name="Henrissat B."/>
            <person name="Riley R."/>
            <person name="Ahrendt S."/>
            <person name="Nagy L.G."/>
            <person name="Grigoriev I.V."/>
            <person name="Martin F."/>
            <person name="Rosso M.N."/>
        </authorList>
    </citation>
    <scope>NUCLEOTIDE SEQUENCE</scope>
    <source>
        <strain evidence="1">CBS 384.51</strain>
    </source>
</reference>
<accession>A0ACB8UG31</accession>
<organism evidence="1 2">
    <name type="scientific">Irpex rosettiformis</name>
    <dbReference type="NCBI Taxonomy" id="378272"/>
    <lineage>
        <taxon>Eukaryota</taxon>
        <taxon>Fungi</taxon>
        <taxon>Dikarya</taxon>
        <taxon>Basidiomycota</taxon>
        <taxon>Agaricomycotina</taxon>
        <taxon>Agaricomycetes</taxon>
        <taxon>Polyporales</taxon>
        <taxon>Irpicaceae</taxon>
        <taxon>Irpex</taxon>
    </lineage>
</organism>
<sequence length="169" mass="18492">MIHNHRDSTPTSIPGKIDVSPSDTVTDTMTPASPSHDKRCSSNTHENNVTEQPIHAPRPTQAQTNIRTSITGSVQRMAHTSTSGETDSRTQGESIWQETIEYDDPNDDEDSVVVASQTLTVPWRDEDDLSPRGSPYKTVAGQQPLVKTKPTPKPKPDAKESGGKPKPKR</sequence>
<comment type="caution">
    <text evidence="1">The sequence shown here is derived from an EMBL/GenBank/DDBJ whole genome shotgun (WGS) entry which is preliminary data.</text>
</comment>
<name>A0ACB8UG31_9APHY</name>
<dbReference type="EMBL" id="MU274902">
    <property type="protein sequence ID" value="KAI0093298.1"/>
    <property type="molecule type" value="Genomic_DNA"/>
</dbReference>
<protein>
    <submittedName>
        <fullName evidence="1">Uncharacterized protein</fullName>
    </submittedName>
</protein>